<evidence type="ECO:0000313" key="3">
    <source>
        <dbReference type="Proteomes" id="UP000546200"/>
    </source>
</evidence>
<dbReference type="Proteomes" id="UP000546200">
    <property type="component" value="Unassembled WGS sequence"/>
</dbReference>
<comment type="caution">
    <text evidence="2">The sequence shown here is derived from an EMBL/GenBank/DDBJ whole genome shotgun (WGS) entry which is preliminary data.</text>
</comment>
<name>A0A7W9EVU1_9SPHN</name>
<dbReference type="InterPro" id="IPR054335">
    <property type="entry name" value="DuOB_dom"/>
</dbReference>
<keyword evidence="3" id="KW-1185">Reference proteome</keyword>
<dbReference type="RefSeq" id="WP_184060012.1">
    <property type="nucleotide sequence ID" value="NZ_JACIJK010000012.1"/>
</dbReference>
<evidence type="ECO:0000313" key="2">
    <source>
        <dbReference type="EMBL" id="MBB5716601.1"/>
    </source>
</evidence>
<accession>A0A7W9EVU1</accession>
<dbReference type="Pfam" id="PF22557">
    <property type="entry name" value="DuOB"/>
    <property type="match status" value="1"/>
</dbReference>
<protein>
    <recommendedName>
        <fullName evidence="1">Dual OB-containing domain-containing protein</fullName>
    </recommendedName>
</protein>
<organism evidence="2 3">
    <name type="scientific">Sphingomonas aerophila</name>
    <dbReference type="NCBI Taxonomy" id="1344948"/>
    <lineage>
        <taxon>Bacteria</taxon>
        <taxon>Pseudomonadati</taxon>
        <taxon>Pseudomonadota</taxon>
        <taxon>Alphaproteobacteria</taxon>
        <taxon>Sphingomonadales</taxon>
        <taxon>Sphingomonadaceae</taxon>
        <taxon>Sphingomonas</taxon>
    </lineage>
</organism>
<sequence>MPNYESTIICLANSRKTSGRCIAGKEITGAGTGNWIRPISSRQSHEISFDDRRYQDGNDVRVLDVVTIPMMEPRPHAFQTENHLIDAEYYWRLQRRASYAEARAALDNLPLWTNRSSSYNGTNDRVAEDEADPAGGSLRLIEVNDLEVRVSVEGAAFGNGKRRVRGYFTYRQAPYLLSITDPRYEARYLALPDGRHQIGQALLCISLGEPYQGHAYKLIAAVIRPNE</sequence>
<dbReference type="AlphaFoldDB" id="A0A7W9EVU1"/>
<dbReference type="EMBL" id="JACIJK010000012">
    <property type="protein sequence ID" value="MBB5716601.1"/>
    <property type="molecule type" value="Genomic_DNA"/>
</dbReference>
<evidence type="ECO:0000259" key="1">
    <source>
        <dbReference type="Pfam" id="PF22557"/>
    </source>
</evidence>
<reference evidence="2 3" key="1">
    <citation type="submission" date="2020-08" db="EMBL/GenBank/DDBJ databases">
        <title>Genomic Encyclopedia of Type Strains, Phase IV (KMG-IV): sequencing the most valuable type-strain genomes for metagenomic binning, comparative biology and taxonomic classification.</title>
        <authorList>
            <person name="Goeker M."/>
        </authorList>
    </citation>
    <scope>NUCLEOTIDE SEQUENCE [LARGE SCALE GENOMIC DNA]</scope>
    <source>
        <strain evidence="2 3">DSM 100044</strain>
    </source>
</reference>
<feature type="domain" description="Dual OB-containing" evidence="1">
    <location>
        <begin position="7"/>
        <end position="222"/>
    </location>
</feature>
<proteinExistence type="predicted"/>
<gene>
    <name evidence="2" type="ORF">FHS94_003471</name>
</gene>